<dbReference type="SUPFAM" id="SSF56349">
    <property type="entry name" value="DNA breaking-rejoining enzymes"/>
    <property type="match status" value="1"/>
</dbReference>
<keyword evidence="2" id="KW-0233">DNA recombination</keyword>
<dbReference type="PROSITE" id="PS51898">
    <property type="entry name" value="TYR_RECOMBINASE"/>
    <property type="match status" value="1"/>
</dbReference>
<feature type="domain" description="Tyr recombinase" evidence="3">
    <location>
        <begin position="191"/>
        <end position="352"/>
    </location>
</feature>
<comment type="caution">
    <text evidence="4">The sequence shown here is derived from an EMBL/GenBank/DDBJ whole genome shotgun (WGS) entry which is preliminary data.</text>
</comment>
<evidence type="ECO:0000256" key="1">
    <source>
        <dbReference type="ARBA" id="ARBA00022908"/>
    </source>
</evidence>
<dbReference type="Proteomes" id="UP000049495">
    <property type="component" value="Unassembled WGS sequence"/>
</dbReference>
<protein>
    <submittedName>
        <fullName evidence="4">Integrase</fullName>
    </submittedName>
</protein>
<evidence type="ECO:0000259" key="3">
    <source>
        <dbReference type="PROSITE" id="PS51898"/>
    </source>
</evidence>
<sequence>MNLTMKYCFYIQFIGGIYVMTVRNLKDGNKKPWIMEAYPNGRTGKRIRKRFATKGEAMGYERFILNEIIDKPWLGGKTDKRTLSELIELWYALHGKYLKSGEHTRKRLHTICKALLDPVAAHFSQADFFHYRATRINISYKSANHGKELKASSHNYDQQCLQSMFSQLIEIGELKYPNPMKGLKKLRKDESELVYLTQKEIEHLFQFVKDARDAEQLIQIFKICLSTGARIMEAAELKGSQISPYMITFTKTKGKRNRTVPISKELYEEIYKPTNGRLFHYSYPSIYNWLTKALPNLPDGQATHVLRHTFASHFMMNGGNILVLQRILGHQKIEHTINYAHFSPDHLSEAVLLNPLVFPRVEN</sequence>
<dbReference type="EMBL" id="CCJV01000142">
    <property type="protein sequence ID" value="CDT68149.1"/>
    <property type="molecule type" value="Genomic_DNA"/>
</dbReference>
<dbReference type="GO" id="GO:0015074">
    <property type="term" value="P:DNA integration"/>
    <property type="evidence" value="ECO:0007669"/>
    <property type="project" value="UniProtKB-KW"/>
</dbReference>
<reference evidence="5" key="1">
    <citation type="submission" date="2014-06" db="EMBL/GenBank/DDBJ databases">
        <authorList>
            <person name="Le Roux Frederique"/>
        </authorList>
    </citation>
    <scope>NUCLEOTIDE SEQUENCE [LARGE SCALE GENOMIC DNA]</scope>
    <source>
        <strain evidence="5">J5-5</strain>
    </source>
</reference>
<organism evidence="4 5">
    <name type="scientific">Vibrio crassostreae</name>
    <dbReference type="NCBI Taxonomy" id="246167"/>
    <lineage>
        <taxon>Bacteria</taxon>
        <taxon>Pseudomonadati</taxon>
        <taxon>Pseudomonadota</taxon>
        <taxon>Gammaproteobacteria</taxon>
        <taxon>Vibrionales</taxon>
        <taxon>Vibrionaceae</taxon>
        <taxon>Vibrio</taxon>
    </lineage>
</organism>
<evidence type="ECO:0000313" key="5">
    <source>
        <dbReference type="Proteomes" id="UP000049495"/>
    </source>
</evidence>
<dbReference type="InterPro" id="IPR013762">
    <property type="entry name" value="Integrase-like_cat_sf"/>
</dbReference>
<proteinExistence type="predicted"/>
<dbReference type="InterPro" id="IPR002104">
    <property type="entry name" value="Integrase_catalytic"/>
</dbReference>
<name>A0A822N5N4_9VIBR</name>
<accession>A0A822N5N4</accession>
<dbReference type="InterPro" id="IPR050090">
    <property type="entry name" value="Tyrosine_recombinase_XerCD"/>
</dbReference>
<dbReference type="AlphaFoldDB" id="A0A822N5N4"/>
<evidence type="ECO:0000256" key="2">
    <source>
        <dbReference type="ARBA" id="ARBA00023172"/>
    </source>
</evidence>
<keyword evidence="1" id="KW-0229">DNA integration</keyword>
<dbReference type="GO" id="GO:0003677">
    <property type="term" value="F:DNA binding"/>
    <property type="evidence" value="ECO:0007669"/>
    <property type="project" value="InterPro"/>
</dbReference>
<dbReference type="InterPro" id="IPR011010">
    <property type="entry name" value="DNA_brk_join_enz"/>
</dbReference>
<dbReference type="InterPro" id="IPR057084">
    <property type="entry name" value="Int_N"/>
</dbReference>
<dbReference type="PANTHER" id="PTHR30349:SF93">
    <property type="entry name" value="FELS-2 PROPHAGE PROTEIN"/>
    <property type="match status" value="1"/>
</dbReference>
<gene>
    <name evidence="4" type="primary">int</name>
    <name evidence="4" type="ORF">VCR5J5_780019</name>
</gene>
<dbReference type="CDD" id="cd00796">
    <property type="entry name" value="INT_Rci_Hp1_C"/>
    <property type="match status" value="1"/>
</dbReference>
<evidence type="ECO:0000313" key="4">
    <source>
        <dbReference type="EMBL" id="CDT68149.1"/>
    </source>
</evidence>
<dbReference type="Pfam" id="PF24624">
    <property type="entry name" value="Int_N"/>
    <property type="match status" value="1"/>
</dbReference>
<dbReference type="Gene3D" id="1.10.443.10">
    <property type="entry name" value="Intergrase catalytic core"/>
    <property type="match status" value="1"/>
</dbReference>
<dbReference type="Pfam" id="PF00589">
    <property type="entry name" value="Phage_integrase"/>
    <property type="match status" value="2"/>
</dbReference>
<dbReference type="GO" id="GO:0006310">
    <property type="term" value="P:DNA recombination"/>
    <property type="evidence" value="ECO:0007669"/>
    <property type="project" value="UniProtKB-KW"/>
</dbReference>
<dbReference type="PANTHER" id="PTHR30349">
    <property type="entry name" value="PHAGE INTEGRASE-RELATED"/>
    <property type="match status" value="1"/>
</dbReference>